<dbReference type="InterPro" id="IPR014853">
    <property type="entry name" value="VWF/SSPO/ZAN-like_Cys-rich_dom"/>
</dbReference>
<dbReference type="GO" id="GO:0031012">
    <property type="term" value="C:extracellular matrix"/>
    <property type="evidence" value="ECO:0007669"/>
    <property type="project" value="TreeGrafter"/>
</dbReference>
<dbReference type="AlphaFoldDB" id="A0A852K6K5"/>
<name>A0A852K6K5_SPIPA</name>
<keyword evidence="4" id="KW-1185">Reference proteome</keyword>
<dbReference type="Proteomes" id="UP000618746">
    <property type="component" value="Unassembled WGS sequence"/>
</dbReference>
<dbReference type="EMBL" id="WBNQ01601095">
    <property type="protein sequence ID" value="NXX72919.1"/>
    <property type="molecule type" value="Genomic_DNA"/>
</dbReference>
<proteinExistence type="predicted"/>
<accession>A0A852K6K5</accession>
<dbReference type="OrthoDB" id="5945029at2759"/>
<protein>
    <submittedName>
        <fullName evidence="3">VWF factor</fullName>
    </submittedName>
</protein>
<keyword evidence="1" id="KW-1015">Disulfide bond</keyword>
<organism evidence="3 4">
    <name type="scientific">Spizella passerina</name>
    <name type="common">Chipping sparrow</name>
    <dbReference type="NCBI Taxonomy" id="40210"/>
    <lineage>
        <taxon>Eukaryota</taxon>
        <taxon>Metazoa</taxon>
        <taxon>Chordata</taxon>
        <taxon>Craniata</taxon>
        <taxon>Vertebrata</taxon>
        <taxon>Euteleostomi</taxon>
        <taxon>Archelosauria</taxon>
        <taxon>Archosauria</taxon>
        <taxon>Dinosauria</taxon>
        <taxon>Saurischia</taxon>
        <taxon>Theropoda</taxon>
        <taxon>Coelurosauria</taxon>
        <taxon>Aves</taxon>
        <taxon>Neognathae</taxon>
        <taxon>Neoaves</taxon>
        <taxon>Telluraves</taxon>
        <taxon>Australaves</taxon>
        <taxon>Passeriformes</taxon>
        <taxon>Passerellidae</taxon>
        <taxon>Spizella</taxon>
    </lineage>
</organism>
<dbReference type="InterPro" id="IPR050780">
    <property type="entry name" value="Mucin_vWF_Thrombospondin_sf"/>
</dbReference>
<reference evidence="3" key="1">
    <citation type="submission" date="2020-02" db="EMBL/GenBank/DDBJ databases">
        <title>Bird 10,000 Genomes (B10K) Project - Family phase.</title>
        <authorList>
            <person name="Zhang G."/>
        </authorList>
    </citation>
    <scope>NUCLEOTIDE SEQUENCE</scope>
    <source>
        <strain evidence="3">B10K-DU-023-52</strain>
        <tissue evidence="3">Mixed tissue sample</tissue>
    </source>
</reference>
<evidence type="ECO:0000313" key="4">
    <source>
        <dbReference type="Proteomes" id="UP000618746"/>
    </source>
</evidence>
<comment type="caution">
    <text evidence="3">The sequence shown here is derived from an EMBL/GenBank/DDBJ whole genome shotgun (WGS) entry which is preliminary data.</text>
</comment>
<gene>
    <name evidence="3" type="primary">Vwf_2</name>
    <name evidence="3" type="ORF">SPIPAS_R09180</name>
</gene>
<evidence type="ECO:0000256" key="1">
    <source>
        <dbReference type="ARBA" id="ARBA00023157"/>
    </source>
</evidence>
<evidence type="ECO:0000259" key="2">
    <source>
        <dbReference type="SMART" id="SM00832"/>
    </source>
</evidence>
<evidence type="ECO:0000313" key="3">
    <source>
        <dbReference type="EMBL" id="NXX72919.1"/>
    </source>
</evidence>
<dbReference type="GO" id="GO:0005615">
    <property type="term" value="C:extracellular space"/>
    <property type="evidence" value="ECO:0007669"/>
    <property type="project" value="TreeGrafter"/>
</dbReference>
<feature type="non-terminal residue" evidence="3">
    <location>
        <position position="1"/>
    </location>
</feature>
<dbReference type="PANTHER" id="PTHR11339:SF373">
    <property type="entry name" value="VWFD DOMAIN-CONTAINING PROTEIN"/>
    <property type="match status" value="1"/>
</dbReference>
<dbReference type="SMART" id="SM00832">
    <property type="entry name" value="C8"/>
    <property type="match status" value="1"/>
</dbReference>
<sequence>VLSCSCLPDLREDDEPPCTAENKQVIEKQCNVLKSDKFKVCHSLVNPDDFIEICIYDMCQYDGMKSALCDIVQVYVDTCKNHGITIKWRNSTFC</sequence>
<dbReference type="PANTHER" id="PTHR11339">
    <property type="entry name" value="EXTRACELLULAR MATRIX GLYCOPROTEIN RELATED"/>
    <property type="match status" value="1"/>
</dbReference>
<feature type="non-terminal residue" evidence="3">
    <location>
        <position position="94"/>
    </location>
</feature>
<feature type="domain" description="VWF/SSPO/Zonadhesin-like cysteine-rich" evidence="2">
    <location>
        <begin position="23"/>
        <end position="94"/>
    </location>
</feature>
<dbReference type="Pfam" id="PF08742">
    <property type="entry name" value="C8"/>
    <property type="match status" value="1"/>
</dbReference>